<reference evidence="17 18" key="1">
    <citation type="submission" date="2017-03" db="EMBL/GenBank/DDBJ databases">
        <authorList>
            <person name="Afonso C.L."/>
            <person name="Miller P.J."/>
            <person name="Scott M.A."/>
            <person name="Spackman E."/>
            <person name="Goraichik I."/>
            <person name="Dimitrov K.M."/>
            <person name="Suarez D.L."/>
            <person name="Swayne D.E."/>
        </authorList>
    </citation>
    <scope>NUCLEOTIDE SEQUENCE [LARGE SCALE GENOMIC DNA]</scope>
    <source>
        <strain evidence="17 18">CECT 7751</strain>
    </source>
</reference>
<keyword evidence="10" id="KW-0573">Peptidoglycan synthesis</keyword>
<evidence type="ECO:0000256" key="7">
    <source>
        <dbReference type="ARBA" id="ARBA00022692"/>
    </source>
</evidence>
<dbReference type="InterPro" id="IPR017790">
    <property type="entry name" value="Penicillin-binding_protein_2"/>
</dbReference>
<evidence type="ECO:0000256" key="5">
    <source>
        <dbReference type="ARBA" id="ARBA00022645"/>
    </source>
</evidence>
<dbReference type="GO" id="GO:0008658">
    <property type="term" value="F:penicillin binding"/>
    <property type="evidence" value="ECO:0007669"/>
    <property type="project" value="InterPro"/>
</dbReference>
<proteinExistence type="predicted"/>
<protein>
    <submittedName>
        <fullName evidence="17">Stage V sporulation protein D</fullName>
    </submittedName>
</protein>
<dbReference type="PANTHER" id="PTHR30627:SF2">
    <property type="entry name" value="PEPTIDOGLYCAN D,D-TRANSPEPTIDASE MRDA"/>
    <property type="match status" value="1"/>
</dbReference>
<organism evidence="17 18">
    <name type="scientific">Pseudooceanicola marinus</name>
    <dbReference type="NCBI Taxonomy" id="396013"/>
    <lineage>
        <taxon>Bacteria</taxon>
        <taxon>Pseudomonadati</taxon>
        <taxon>Pseudomonadota</taxon>
        <taxon>Alphaproteobacteria</taxon>
        <taxon>Rhodobacterales</taxon>
        <taxon>Paracoccaceae</taxon>
        <taxon>Pseudooceanicola</taxon>
    </lineage>
</organism>
<keyword evidence="12 14" id="KW-0472">Membrane</keyword>
<dbReference type="InterPro" id="IPR050515">
    <property type="entry name" value="Beta-lactam/transpept"/>
</dbReference>
<dbReference type="Gene3D" id="3.40.710.10">
    <property type="entry name" value="DD-peptidase/beta-lactamase superfamily"/>
    <property type="match status" value="1"/>
</dbReference>
<dbReference type="SUPFAM" id="SSF56519">
    <property type="entry name" value="Penicillin binding protein dimerisation domain"/>
    <property type="match status" value="1"/>
</dbReference>
<dbReference type="InterPro" id="IPR012338">
    <property type="entry name" value="Beta-lactam/transpept-like"/>
</dbReference>
<evidence type="ECO:0000256" key="9">
    <source>
        <dbReference type="ARBA" id="ARBA00022960"/>
    </source>
</evidence>
<feature type="domain" description="Penicillin-binding protein dimerisation" evidence="16">
    <location>
        <begin position="64"/>
        <end position="238"/>
    </location>
</feature>
<gene>
    <name evidence="17" type="primary">spoVD</name>
    <name evidence="17" type="ORF">PSM7751_03238</name>
</gene>
<dbReference type="Gene3D" id="3.90.1310.10">
    <property type="entry name" value="Penicillin-binding protein 2a (Domain 2)"/>
    <property type="match status" value="1"/>
</dbReference>
<keyword evidence="8" id="KW-0378">Hydrolase</keyword>
<dbReference type="Pfam" id="PF03717">
    <property type="entry name" value="PBP_dimer"/>
    <property type="match status" value="1"/>
</dbReference>
<evidence type="ECO:0000256" key="13">
    <source>
        <dbReference type="ARBA" id="ARBA00023316"/>
    </source>
</evidence>
<keyword evidence="18" id="KW-1185">Reference proteome</keyword>
<evidence type="ECO:0000259" key="15">
    <source>
        <dbReference type="Pfam" id="PF00905"/>
    </source>
</evidence>
<dbReference type="GO" id="GO:0006508">
    <property type="term" value="P:proteolysis"/>
    <property type="evidence" value="ECO:0007669"/>
    <property type="project" value="UniProtKB-KW"/>
</dbReference>
<dbReference type="Proteomes" id="UP000193963">
    <property type="component" value="Unassembled WGS sequence"/>
</dbReference>
<evidence type="ECO:0000259" key="16">
    <source>
        <dbReference type="Pfam" id="PF03717"/>
    </source>
</evidence>
<dbReference type="Pfam" id="PF00905">
    <property type="entry name" value="Transpeptidase"/>
    <property type="match status" value="1"/>
</dbReference>
<evidence type="ECO:0000256" key="10">
    <source>
        <dbReference type="ARBA" id="ARBA00022984"/>
    </source>
</evidence>
<evidence type="ECO:0000256" key="14">
    <source>
        <dbReference type="SAM" id="Phobius"/>
    </source>
</evidence>
<dbReference type="InterPro" id="IPR001460">
    <property type="entry name" value="PCN-bd_Tpept"/>
</dbReference>
<evidence type="ECO:0000256" key="8">
    <source>
        <dbReference type="ARBA" id="ARBA00022801"/>
    </source>
</evidence>
<dbReference type="GO" id="GO:0071555">
    <property type="term" value="P:cell wall organization"/>
    <property type="evidence" value="ECO:0007669"/>
    <property type="project" value="UniProtKB-KW"/>
</dbReference>
<evidence type="ECO:0000256" key="4">
    <source>
        <dbReference type="ARBA" id="ARBA00022519"/>
    </source>
</evidence>
<dbReference type="InterPro" id="IPR036138">
    <property type="entry name" value="PBP_dimer_sf"/>
</dbReference>
<keyword evidence="9" id="KW-0133">Cell shape</keyword>
<dbReference type="AlphaFoldDB" id="A0A1X6ZWE3"/>
<dbReference type="GO" id="GO:0009252">
    <property type="term" value="P:peptidoglycan biosynthetic process"/>
    <property type="evidence" value="ECO:0007669"/>
    <property type="project" value="UniProtKB-KW"/>
</dbReference>
<evidence type="ECO:0000256" key="2">
    <source>
        <dbReference type="ARBA" id="ARBA00004236"/>
    </source>
</evidence>
<dbReference type="GO" id="GO:0009002">
    <property type="term" value="F:serine-type D-Ala-D-Ala carboxypeptidase activity"/>
    <property type="evidence" value="ECO:0007669"/>
    <property type="project" value="InterPro"/>
</dbReference>
<keyword evidence="13" id="KW-0961">Cell wall biogenesis/degradation</keyword>
<evidence type="ECO:0000256" key="3">
    <source>
        <dbReference type="ARBA" id="ARBA00022475"/>
    </source>
</evidence>
<dbReference type="GO" id="GO:0005886">
    <property type="term" value="C:plasma membrane"/>
    <property type="evidence" value="ECO:0007669"/>
    <property type="project" value="UniProtKB-SubCell"/>
</dbReference>
<keyword evidence="3" id="KW-1003">Cell membrane</keyword>
<keyword evidence="7 14" id="KW-0812">Transmembrane</keyword>
<dbReference type="InterPro" id="IPR005311">
    <property type="entry name" value="PBP_dimer"/>
</dbReference>
<dbReference type="SUPFAM" id="SSF56601">
    <property type="entry name" value="beta-lactamase/transpeptidase-like"/>
    <property type="match status" value="1"/>
</dbReference>
<comment type="subcellular location">
    <subcellularLocation>
        <location evidence="2">Cell membrane</location>
    </subcellularLocation>
    <subcellularLocation>
        <location evidence="1">Membrane</location>
        <topology evidence="1">Single-pass membrane protein</topology>
    </subcellularLocation>
</comment>
<keyword evidence="6" id="KW-0645">Protease</keyword>
<dbReference type="GO" id="GO:0071972">
    <property type="term" value="F:peptidoglycan L,D-transpeptidase activity"/>
    <property type="evidence" value="ECO:0007669"/>
    <property type="project" value="TreeGrafter"/>
</dbReference>
<accession>A0A1X6ZWE3</accession>
<evidence type="ECO:0000256" key="6">
    <source>
        <dbReference type="ARBA" id="ARBA00022670"/>
    </source>
</evidence>
<feature type="domain" description="Penicillin-binding protein transpeptidase" evidence="15">
    <location>
        <begin position="271"/>
        <end position="604"/>
    </location>
</feature>
<feature type="transmembrane region" description="Helical" evidence="14">
    <location>
        <begin position="21"/>
        <end position="39"/>
    </location>
</feature>
<evidence type="ECO:0000256" key="1">
    <source>
        <dbReference type="ARBA" id="ARBA00004167"/>
    </source>
</evidence>
<keyword evidence="4" id="KW-0997">Cell inner membrane</keyword>
<dbReference type="GO" id="GO:0008360">
    <property type="term" value="P:regulation of cell shape"/>
    <property type="evidence" value="ECO:0007669"/>
    <property type="project" value="UniProtKB-KW"/>
</dbReference>
<dbReference type="Gene3D" id="3.30.1390.30">
    <property type="entry name" value="Penicillin-binding protein 2a, domain 3"/>
    <property type="match status" value="1"/>
</dbReference>
<dbReference type="RefSeq" id="WP_085889245.1">
    <property type="nucleotide sequence ID" value="NZ_FWFN01000006.1"/>
</dbReference>
<dbReference type="NCBIfam" id="TIGR03423">
    <property type="entry name" value="pbp2_mrdA"/>
    <property type="match status" value="1"/>
</dbReference>
<evidence type="ECO:0000256" key="12">
    <source>
        <dbReference type="ARBA" id="ARBA00023136"/>
    </source>
</evidence>
<sequence length="649" mass="70860">MRSHRNARDQQASGRRLTRRAALLGGAQLSFMGLLGWRMRHLQVDQADEFRMLAEENRINIRLIPPSRGEIFDRNGAAIASNEPAYRITIVREDAGDVDAVLTRLSQLIDLDPADIERAKAEMDRSAPFLPITLAERVSWEDVSKIAVNTPALPGITPDVGLSRFYPLAKDFAHVVGYVGPVSDYDLSKIEDPDQLLRIPRFQIGKVGLEARMEDELRGSAGTRRVEVNAVGRVMRELDRQEGQPGANLQLTTDVMLQNYVQARLGDESAAAVVIDTTNGDLLAVGSAPSFDPNLFVRGISVSDYRALTQNNHRPLAAKSVQGIYPPGSTFKMVVALAGLDEGLITPEETFWCGGYLEVANRRFHCWKRGGHGHVNMAQSLRESCDVYYYELASRVGIEKVSAMANRLGLGIRHDLPLSAVAAGLAPTKAWKKEVRGEDWLIGDTVNASIGQGFVLASPLQLAVMTARVATGRSVTPRLIKSIDGVEQPSGSGESLGLNPTHLNYVRDGMYEVSNSRKGTGYSSRIIAETMRMAGKSGTSQVRNITAAERAAGVTSNDDLPWERRDHALWVDFAPFDDPKIAVAVVVEHGGGGSSVAAPIARDITLQALYNGDPPLDAYPAKDRDRIAEQQDRLRALRPDLGQDSKSRA</sequence>
<dbReference type="PANTHER" id="PTHR30627">
    <property type="entry name" value="PEPTIDOGLYCAN D,D-TRANSPEPTIDASE"/>
    <property type="match status" value="1"/>
</dbReference>
<name>A0A1X6ZWE3_9RHOB</name>
<keyword evidence="5" id="KW-0121">Carboxypeptidase</keyword>
<keyword evidence="11 14" id="KW-1133">Transmembrane helix</keyword>
<evidence type="ECO:0000256" key="11">
    <source>
        <dbReference type="ARBA" id="ARBA00022989"/>
    </source>
</evidence>
<dbReference type="EMBL" id="FWFN01000006">
    <property type="protein sequence ID" value="SLN63213.1"/>
    <property type="molecule type" value="Genomic_DNA"/>
</dbReference>
<dbReference type="OrthoDB" id="9766847at2"/>
<evidence type="ECO:0000313" key="18">
    <source>
        <dbReference type="Proteomes" id="UP000193963"/>
    </source>
</evidence>
<evidence type="ECO:0000313" key="17">
    <source>
        <dbReference type="EMBL" id="SLN63213.1"/>
    </source>
</evidence>